<proteinExistence type="predicted"/>
<name>A0A1T4XAZ8_9MICO</name>
<dbReference type="PANTHER" id="PTHR42110:SF1">
    <property type="entry name" value="L-ASPARAGINASE, PUTATIVE (AFU_ORTHOLOGUE AFUA_3G11890)-RELATED"/>
    <property type="match status" value="1"/>
</dbReference>
<organism evidence="1 2">
    <name type="scientific">Agreia bicolorata</name>
    <dbReference type="NCBI Taxonomy" id="110935"/>
    <lineage>
        <taxon>Bacteria</taxon>
        <taxon>Bacillati</taxon>
        <taxon>Actinomycetota</taxon>
        <taxon>Actinomycetes</taxon>
        <taxon>Micrococcales</taxon>
        <taxon>Microbacteriaceae</taxon>
        <taxon>Agreia</taxon>
    </lineage>
</organism>
<protein>
    <submittedName>
        <fullName evidence="1">Asparaginase</fullName>
    </submittedName>
</protein>
<dbReference type="Proteomes" id="UP000189735">
    <property type="component" value="Unassembled WGS sequence"/>
</dbReference>
<reference evidence="2" key="1">
    <citation type="submission" date="2017-02" db="EMBL/GenBank/DDBJ databases">
        <authorList>
            <person name="Varghese N."/>
            <person name="Submissions S."/>
        </authorList>
    </citation>
    <scope>NUCLEOTIDE SEQUENCE [LARGE SCALE GENOMIC DNA]</scope>
    <source>
        <strain evidence="2">VKM Ac-2052</strain>
    </source>
</reference>
<dbReference type="AlphaFoldDB" id="A0A1T4XAZ8"/>
<gene>
    <name evidence="1" type="ORF">SAMN06295879_0906</name>
</gene>
<evidence type="ECO:0000313" key="1">
    <source>
        <dbReference type="EMBL" id="SKA86315.1"/>
    </source>
</evidence>
<dbReference type="PANTHER" id="PTHR42110">
    <property type="entry name" value="L-ASPARAGINASE, PUTATIVE (AFU_ORTHOLOGUE AFUA_3G11890)-RELATED"/>
    <property type="match status" value="1"/>
</dbReference>
<dbReference type="InterPro" id="IPR010349">
    <property type="entry name" value="Asparaginase_II"/>
</dbReference>
<sequence length="334" mass="34563">MTSAATAASHGSSLGTFSIEGAVELAVLERSGFIESRHVGAAVVVDPTGAVLEELGDAAAPVFPRSSLKPFQALAIREAGVHLTPLQTALSMASHGGTPEHVDVVREILQLASLDESALGCPADWPGDRAARDAVVRAGGSAERVYMNCSGKHAAMLLACVQQGWSTTDYLDPAHPLQLRIRDLIEEQTGEEIAASGVDGCGAPVHAISLRALARGVSRIAQSETPDAEWLVDSVLANGWAVDSPKEQNTLVIDELQLFAKLGAEGVMVMSTRSGVAVALKILDGSLRAAAIVALELLVRAGAVDRGDVDALVSTFDLTVLGGGQPVGTIRVTA</sequence>
<accession>A0A1T4XAZ8</accession>
<dbReference type="EMBL" id="FUYG01000002">
    <property type="protein sequence ID" value="SKA86315.1"/>
    <property type="molecule type" value="Genomic_DNA"/>
</dbReference>
<evidence type="ECO:0000313" key="2">
    <source>
        <dbReference type="Proteomes" id="UP000189735"/>
    </source>
</evidence>
<dbReference type="RefSeq" id="WP_078713506.1">
    <property type="nucleotide sequence ID" value="NZ_FUYG01000002.1"/>
</dbReference>
<dbReference type="Pfam" id="PF06089">
    <property type="entry name" value="Asparaginase_II"/>
    <property type="match status" value="1"/>
</dbReference>